<accession>A0A0C2Z7T7</accession>
<name>A0A0C2Z7T7_9AGAM</name>
<protein>
    <submittedName>
        <fullName evidence="1">Uncharacterized protein</fullName>
    </submittedName>
</protein>
<proteinExistence type="predicted"/>
<reference evidence="2" key="2">
    <citation type="submission" date="2015-01" db="EMBL/GenBank/DDBJ databases">
        <title>Evolutionary Origins and Diversification of the Mycorrhizal Mutualists.</title>
        <authorList>
            <consortium name="DOE Joint Genome Institute"/>
            <consortium name="Mycorrhizal Genomics Consortium"/>
            <person name="Kohler A."/>
            <person name="Kuo A."/>
            <person name="Nagy L.G."/>
            <person name="Floudas D."/>
            <person name="Copeland A."/>
            <person name="Barry K.W."/>
            <person name="Cichocki N."/>
            <person name="Veneault-Fourrey C."/>
            <person name="LaButti K."/>
            <person name="Lindquist E.A."/>
            <person name="Lipzen A."/>
            <person name="Lundell T."/>
            <person name="Morin E."/>
            <person name="Murat C."/>
            <person name="Riley R."/>
            <person name="Ohm R."/>
            <person name="Sun H."/>
            <person name="Tunlid A."/>
            <person name="Henrissat B."/>
            <person name="Grigoriev I.V."/>
            <person name="Hibbett D.S."/>
            <person name="Martin F."/>
        </authorList>
    </citation>
    <scope>NUCLEOTIDE SEQUENCE [LARGE SCALE GENOMIC DNA]</scope>
    <source>
        <strain evidence="2">Foug A</strain>
    </source>
</reference>
<reference evidence="1 2" key="1">
    <citation type="submission" date="2014-04" db="EMBL/GenBank/DDBJ databases">
        <authorList>
            <consortium name="DOE Joint Genome Institute"/>
            <person name="Kuo A."/>
            <person name="Kohler A."/>
            <person name="Nagy L.G."/>
            <person name="Floudas D."/>
            <person name="Copeland A."/>
            <person name="Barry K.W."/>
            <person name="Cichocki N."/>
            <person name="Veneault-Fourrey C."/>
            <person name="LaButti K."/>
            <person name="Lindquist E.A."/>
            <person name="Lipzen A."/>
            <person name="Lundell T."/>
            <person name="Morin E."/>
            <person name="Murat C."/>
            <person name="Sun H."/>
            <person name="Tunlid A."/>
            <person name="Henrissat B."/>
            <person name="Grigoriev I.V."/>
            <person name="Hibbett D.S."/>
            <person name="Martin F."/>
            <person name="Nordberg H.P."/>
            <person name="Cantor M.N."/>
            <person name="Hua S.X."/>
        </authorList>
    </citation>
    <scope>NUCLEOTIDE SEQUENCE [LARGE SCALE GENOMIC DNA]</scope>
    <source>
        <strain evidence="1 2">Foug A</strain>
    </source>
</reference>
<dbReference type="InParanoid" id="A0A0C2Z7T7"/>
<keyword evidence="2" id="KW-1185">Reference proteome</keyword>
<dbReference type="AlphaFoldDB" id="A0A0C2Z7T7"/>
<dbReference type="EMBL" id="KN822092">
    <property type="protein sequence ID" value="KIM58033.1"/>
    <property type="molecule type" value="Genomic_DNA"/>
</dbReference>
<dbReference type="HOGENOM" id="CLU_2159915_0_0_1"/>
<evidence type="ECO:0000313" key="1">
    <source>
        <dbReference type="EMBL" id="KIM58033.1"/>
    </source>
</evidence>
<gene>
    <name evidence="1" type="ORF">SCLCIDRAFT_1104467</name>
</gene>
<organism evidence="1 2">
    <name type="scientific">Scleroderma citrinum Foug A</name>
    <dbReference type="NCBI Taxonomy" id="1036808"/>
    <lineage>
        <taxon>Eukaryota</taxon>
        <taxon>Fungi</taxon>
        <taxon>Dikarya</taxon>
        <taxon>Basidiomycota</taxon>
        <taxon>Agaricomycotina</taxon>
        <taxon>Agaricomycetes</taxon>
        <taxon>Agaricomycetidae</taxon>
        <taxon>Boletales</taxon>
        <taxon>Sclerodermatineae</taxon>
        <taxon>Sclerodermataceae</taxon>
        <taxon>Scleroderma</taxon>
    </lineage>
</organism>
<evidence type="ECO:0000313" key="2">
    <source>
        <dbReference type="Proteomes" id="UP000053989"/>
    </source>
</evidence>
<sequence length="111" mass="12556">MMPRLSLKFSAAQGKGRLTCQRSLPVRCGEWGMTLLRLRRSKGVADTGSIDILLMHPKYFASSSNPDRHYIIPLPSTNYQYYTVNQPRRGDKRTLHSVCCLIACPSKRSVV</sequence>
<dbReference type="Proteomes" id="UP000053989">
    <property type="component" value="Unassembled WGS sequence"/>
</dbReference>